<keyword evidence="2" id="KW-1185">Reference proteome</keyword>
<sequence length="145" mass="16981">MRTELVNAFGNTFLTITQDHENRWIRADWQGYSTEEAIKTGMTAYTQALEQSHLHAMLIDTRQMAGSWSHSLDWMLEEWAPQAARAGLQYYALLVEPESFAEASADAFYEQVRYFKAKVFEDLESAENWLQRRSNWLQSRSYQLT</sequence>
<dbReference type="RefSeq" id="WP_160692377.1">
    <property type="nucleotide sequence ID" value="NZ_CP047897.1"/>
</dbReference>
<gene>
    <name evidence="1" type="ORF">GU926_12565</name>
</gene>
<dbReference type="Proteomes" id="UP000464214">
    <property type="component" value="Chromosome"/>
</dbReference>
<evidence type="ECO:0000313" key="1">
    <source>
        <dbReference type="EMBL" id="QHL88219.1"/>
    </source>
</evidence>
<organism evidence="1 2">
    <name type="scientific">Nibribacter ruber</name>
    <dbReference type="NCBI Taxonomy" id="2698458"/>
    <lineage>
        <taxon>Bacteria</taxon>
        <taxon>Pseudomonadati</taxon>
        <taxon>Bacteroidota</taxon>
        <taxon>Cytophagia</taxon>
        <taxon>Cytophagales</taxon>
        <taxon>Hymenobacteraceae</taxon>
        <taxon>Nibribacter</taxon>
    </lineage>
</organism>
<dbReference type="AlphaFoldDB" id="A0A6P1P0K8"/>
<proteinExistence type="predicted"/>
<accession>A0A6P1P0K8</accession>
<dbReference type="EMBL" id="CP047897">
    <property type="protein sequence ID" value="QHL88219.1"/>
    <property type="molecule type" value="Genomic_DNA"/>
</dbReference>
<name>A0A6P1P0K8_9BACT</name>
<evidence type="ECO:0000313" key="2">
    <source>
        <dbReference type="Proteomes" id="UP000464214"/>
    </source>
</evidence>
<dbReference type="KEGG" id="nib:GU926_12565"/>
<reference evidence="1 2" key="1">
    <citation type="submission" date="2020-01" db="EMBL/GenBank/DDBJ databases">
        <authorList>
            <person name="Kim M."/>
        </authorList>
    </citation>
    <scope>NUCLEOTIDE SEQUENCE [LARGE SCALE GENOMIC DNA]</scope>
    <source>
        <strain evidence="1 2">BT10</strain>
    </source>
</reference>
<protein>
    <submittedName>
        <fullName evidence="1">STAS/SEC14 domain-containing protein</fullName>
    </submittedName>
</protein>